<dbReference type="EMBL" id="QDKH01000001">
    <property type="protein sequence ID" value="PWC19504.1"/>
    <property type="molecule type" value="Genomic_DNA"/>
</dbReference>
<dbReference type="InterPro" id="IPR035906">
    <property type="entry name" value="MetI-like_sf"/>
</dbReference>
<dbReference type="InterPro" id="IPR000515">
    <property type="entry name" value="MetI-like"/>
</dbReference>
<evidence type="ECO:0000259" key="9">
    <source>
        <dbReference type="PROSITE" id="PS50928"/>
    </source>
</evidence>
<dbReference type="RefSeq" id="WP_136164574.1">
    <property type="nucleotide sequence ID" value="NZ_KZ819071.1"/>
</dbReference>
<keyword evidence="4" id="KW-0997">Cell inner membrane</keyword>
<feature type="transmembrane region" description="Helical" evidence="8">
    <location>
        <begin position="21"/>
        <end position="41"/>
    </location>
</feature>
<keyword evidence="7 8" id="KW-0472">Membrane</keyword>
<dbReference type="CDD" id="cd06261">
    <property type="entry name" value="TM_PBP2"/>
    <property type="match status" value="1"/>
</dbReference>
<feature type="transmembrane region" description="Helical" evidence="8">
    <location>
        <begin position="202"/>
        <end position="226"/>
    </location>
</feature>
<dbReference type="PANTHER" id="PTHR43386">
    <property type="entry name" value="OLIGOPEPTIDE TRANSPORT SYSTEM PERMEASE PROTEIN APPC"/>
    <property type="match status" value="1"/>
</dbReference>
<dbReference type="Gene3D" id="1.10.3720.10">
    <property type="entry name" value="MetI-like"/>
    <property type="match status" value="1"/>
</dbReference>
<dbReference type="Pfam" id="PF00528">
    <property type="entry name" value="BPD_transp_1"/>
    <property type="match status" value="1"/>
</dbReference>
<dbReference type="SUPFAM" id="SSF161098">
    <property type="entry name" value="MetI-like"/>
    <property type="match status" value="1"/>
</dbReference>
<dbReference type="InterPro" id="IPR050366">
    <property type="entry name" value="BP-dependent_transpt_permease"/>
</dbReference>
<protein>
    <submittedName>
        <fullName evidence="10">ABC transporter permease</fullName>
    </submittedName>
</protein>
<evidence type="ECO:0000256" key="1">
    <source>
        <dbReference type="ARBA" id="ARBA00004429"/>
    </source>
</evidence>
<evidence type="ECO:0000313" key="10">
    <source>
        <dbReference type="EMBL" id="PWC19504.1"/>
    </source>
</evidence>
<evidence type="ECO:0000256" key="5">
    <source>
        <dbReference type="ARBA" id="ARBA00022692"/>
    </source>
</evidence>
<name>A0A2U1UD54_9GAMM</name>
<feature type="transmembrane region" description="Helical" evidence="8">
    <location>
        <begin position="247"/>
        <end position="268"/>
    </location>
</feature>
<dbReference type="GO" id="GO:0005886">
    <property type="term" value="C:plasma membrane"/>
    <property type="evidence" value="ECO:0007669"/>
    <property type="project" value="UniProtKB-SubCell"/>
</dbReference>
<evidence type="ECO:0000256" key="7">
    <source>
        <dbReference type="ARBA" id="ARBA00023136"/>
    </source>
</evidence>
<feature type="domain" description="ABC transmembrane type-1" evidence="9">
    <location>
        <begin position="81"/>
        <end position="269"/>
    </location>
</feature>
<sequence>MISTDSVKAAIRKARRRPIPIIGFMILVLYVIMALSAKLIWPNGPWLQAGAPYTPPFAEAALPFGTDNLGRDVMAMLAYGARISLIIGAASTLAATVIGVVVGATAGYSRQLVDDALMRITEVFQTIPSFIFVIVLVVIFSPSITTITFAIATVSWPPVARLVRAEFISLRSRVFVQSCQSIGMSPLRIAAGEILPNCFSSVIVMSSVMVATAVLIEAGLSFLGLGDPNMPSWGGMVSTGRPVIRTAPYLTVIPGLAIFLMVLAINVVGEGLNDHLNPRLRNR</sequence>
<dbReference type="PANTHER" id="PTHR43386:SF1">
    <property type="entry name" value="D,D-DIPEPTIDE TRANSPORT SYSTEM PERMEASE PROTEIN DDPC-RELATED"/>
    <property type="match status" value="1"/>
</dbReference>
<evidence type="ECO:0000256" key="3">
    <source>
        <dbReference type="ARBA" id="ARBA00022475"/>
    </source>
</evidence>
<evidence type="ECO:0000256" key="2">
    <source>
        <dbReference type="ARBA" id="ARBA00022448"/>
    </source>
</evidence>
<comment type="similarity">
    <text evidence="8">Belongs to the binding-protein-dependent transport system permease family.</text>
</comment>
<keyword evidence="2 8" id="KW-0813">Transport</keyword>
<gene>
    <name evidence="10" type="ORF">DDT56_00555</name>
</gene>
<evidence type="ECO:0000256" key="4">
    <source>
        <dbReference type="ARBA" id="ARBA00022519"/>
    </source>
</evidence>
<feature type="transmembrane region" description="Helical" evidence="8">
    <location>
        <begin position="83"/>
        <end position="108"/>
    </location>
</feature>
<feature type="transmembrane region" description="Helical" evidence="8">
    <location>
        <begin position="129"/>
        <end position="152"/>
    </location>
</feature>
<evidence type="ECO:0000313" key="11">
    <source>
        <dbReference type="Proteomes" id="UP000296159"/>
    </source>
</evidence>
<keyword evidence="6 8" id="KW-1133">Transmembrane helix</keyword>
<comment type="subcellular location">
    <subcellularLocation>
        <location evidence="1">Cell inner membrane</location>
        <topology evidence="1">Multi-pass membrane protein</topology>
    </subcellularLocation>
    <subcellularLocation>
        <location evidence="8">Cell membrane</location>
        <topology evidence="8">Multi-pass membrane protein</topology>
    </subcellularLocation>
</comment>
<dbReference type="AlphaFoldDB" id="A0A2U1UD54"/>
<evidence type="ECO:0000256" key="6">
    <source>
        <dbReference type="ARBA" id="ARBA00022989"/>
    </source>
</evidence>
<dbReference type="GO" id="GO:0055085">
    <property type="term" value="P:transmembrane transport"/>
    <property type="evidence" value="ECO:0007669"/>
    <property type="project" value="InterPro"/>
</dbReference>
<dbReference type="Proteomes" id="UP000296159">
    <property type="component" value="Unassembled WGS sequence"/>
</dbReference>
<keyword evidence="3" id="KW-1003">Cell membrane</keyword>
<comment type="caution">
    <text evidence="10">The sequence shown here is derived from an EMBL/GenBank/DDBJ whole genome shotgun (WGS) entry which is preliminary data.</text>
</comment>
<keyword evidence="5 8" id="KW-0812">Transmembrane</keyword>
<evidence type="ECO:0000256" key="8">
    <source>
        <dbReference type="RuleBase" id="RU363032"/>
    </source>
</evidence>
<proteinExistence type="inferred from homology"/>
<accession>A0A2U1UD54</accession>
<reference evidence="10 11" key="1">
    <citation type="submission" date="2018-04" db="EMBL/GenBank/DDBJ databases">
        <title>Brenneria corticis sp.nov.</title>
        <authorList>
            <person name="Li Y."/>
        </authorList>
    </citation>
    <scope>NUCLEOTIDE SEQUENCE [LARGE SCALE GENOMIC DNA]</scope>
    <source>
        <strain evidence="10 11">CFCC 11842</strain>
    </source>
</reference>
<dbReference type="PROSITE" id="PS50928">
    <property type="entry name" value="ABC_TM1"/>
    <property type="match status" value="1"/>
</dbReference>
<keyword evidence="11" id="KW-1185">Reference proteome</keyword>
<organism evidence="10 11">
    <name type="scientific">Brenneria corticis</name>
    <dbReference type="NCBI Taxonomy" id="2173106"/>
    <lineage>
        <taxon>Bacteria</taxon>
        <taxon>Pseudomonadati</taxon>
        <taxon>Pseudomonadota</taxon>
        <taxon>Gammaproteobacteria</taxon>
        <taxon>Enterobacterales</taxon>
        <taxon>Pectobacteriaceae</taxon>
        <taxon>Brenneria</taxon>
    </lineage>
</organism>